<protein>
    <recommendedName>
        <fullName evidence="3">START domain-containing protein</fullName>
    </recommendedName>
</protein>
<evidence type="ECO:0008006" key="3">
    <source>
        <dbReference type="Google" id="ProtNLM"/>
    </source>
</evidence>
<dbReference type="OMA" id="FHGYKAM"/>
<organism evidence="1 2">
    <name type="scientific">Saprolegnia diclina (strain VS20)</name>
    <dbReference type="NCBI Taxonomy" id="1156394"/>
    <lineage>
        <taxon>Eukaryota</taxon>
        <taxon>Sar</taxon>
        <taxon>Stramenopiles</taxon>
        <taxon>Oomycota</taxon>
        <taxon>Saprolegniomycetes</taxon>
        <taxon>Saprolegniales</taxon>
        <taxon>Saprolegniaceae</taxon>
        <taxon>Saprolegnia</taxon>
    </lineage>
</organism>
<dbReference type="VEuPathDB" id="FungiDB:SDRG_00913"/>
<dbReference type="RefSeq" id="XP_008604640.1">
    <property type="nucleotide sequence ID" value="XM_008606418.1"/>
</dbReference>
<keyword evidence="2" id="KW-1185">Reference proteome</keyword>
<gene>
    <name evidence="1" type="ORF">SDRG_00913</name>
</gene>
<dbReference type="GeneID" id="19941640"/>
<dbReference type="AlphaFoldDB" id="T0R543"/>
<sequence>MERYLNRARAESFLMADGQEVEVSVLLRIPAAEAYALWLRQCWGGPALVGATRSSYQGTEKLSVLAPPDQGNESDRIGSVHYELASRGWFFHGYKAMVSFIPDAKNTANTLVVWVVKYDPTQTSIVLCCGGTMLRLLTRNYLKNQLQSLQASP</sequence>
<dbReference type="Proteomes" id="UP000030762">
    <property type="component" value="Unassembled WGS sequence"/>
</dbReference>
<dbReference type="EMBL" id="JH767133">
    <property type="protein sequence ID" value="EQC42071.1"/>
    <property type="molecule type" value="Genomic_DNA"/>
</dbReference>
<evidence type="ECO:0000313" key="1">
    <source>
        <dbReference type="EMBL" id="EQC42071.1"/>
    </source>
</evidence>
<proteinExistence type="predicted"/>
<evidence type="ECO:0000313" key="2">
    <source>
        <dbReference type="Proteomes" id="UP000030762"/>
    </source>
</evidence>
<dbReference type="InParanoid" id="T0R543"/>
<dbReference type="OrthoDB" id="92853at2759"/>
<accession>T0R543</accession>
<reference evidence="1 2" key="1">
    <citation type="submission" date="2012-04" db="EMBL/GenBank/DDBJ databases">
        <title>The Genome Sequence of Saprolegnia declina VS20.</title>
        <authorList>
            <consortium name="The Broad Institute Genome Sequencing Platform"/>
            <person name="Russ C."/>
            <person name="Nusbaum C."/>
            <person name="Tyler B."/>
            <person name="van West P."/>
            <person name="Dieguez-Uribeondo J."/>
            <person name="de Bruijn I."/>
            <person name="Tripathy S."/>
            <person name="Jiang R."/>
            <person name="Young S.K."/>
            <person name="Zeng Q."/>
            <person name="Gargeya S."/>
            <person name="Fitzgerald M."/>
            <person name="Haas B."/>
            <person name="Abouelleil A."/>
            <person name="Alvarado L."/>
            <person name="Arachchi H.M."/>
            <person name="Berlin A."/>
            <person name="Chapman S.B."/>
            <person name="Goldberg J."/>
            <person name="Griggs A."/>
            <person name="Gujja S."/>
            <person name="Hansen M."/>
            <person name="Howarth C."/>
            <person name="Imamovic A."/>
            <person name="Larimer J."/>
            <person name="McCowen C."/>
            <person name="Montmayeur A."/>
            <person name="Murphy C."/>
            <person name="Neiman D."/>
            <person name="Pearson M."/>
            <person name="Priest M."/>
            <person name="Roberts A."/>
            <person name="Saif S."/>
            <person name="Shea T."/>
            <person name="Sisk P."/>
            <person name="Sykes S."/>
            <person name="Wortman J."/>
            <person name="Nusbaum C."/>
            <person name="Birren B."/>
        </authorList>
    </citation>
    <scope>NUCLEOTIDE SEQUENCE [LARGE SCALE GENOMIC DNA]</scope>
    <source>
        <strain evidence="1 2">VS20</strain>
    </source>
</reference>
<name>T0R543_SAPDV</name>
<dbReference type="eggNOG" id="ENOG502S7PJ">
    <property type="taxonomic scope" value="Eukaryota"/>
</dbReference>